<dbReference type="InterPro" id="IPR027417">
    <property type="entry name" value="P-loop_NTPase"/>
</dbReference>
<dbReference type="InterPro" id="IPR053276">
    <property type="entry name" value="MtDNA_mismatch_repair_MutS"/>
</dbReference>
<dbReference type="Proteomes" id="UP000198406">
    <property type="component" value="Unassembled WGS sequence"/>
</dbReference>
<organism evidence="2 3">
    <name type="scientific">Fistulifera solaris</name>
    <name type="common">Oleaginous diatom</name>
    <dbReference type="NCBI Taxonomy" id="1519565"/>
    <lineage>
        <taxon>Eukaryota</taxon>
        <taxon>Sar</taxon>
        <taxon>Stramenopiles</taxon>
        <taxon>Ochrophyta</taxon>
        <taxon>Bacillariophyta</taxon>
        <taxon>Bacillariophyceae</taxon>
        <taxon>Bacillariophycidae</taxon>
        <taxon>Naviculales</taxon>
        <taxon>Naviculaceae</taxon>
        <taxon>Fistulifera</taxon>
    </lineage>
</organism>
<dbReference type="Pfam" id="PF01624">
    <property type="entry name" value="MutS_I"/>
    <property type="match status" value="1"/>
</dbReference>
<dbReference type="SUPFAM" id="SSF52540">
    <property type="entry name" value="P-loop containing nucleoside triphosphate hydrolases"/>
    <property type="match status" value="1"/>
</dbReference>
<dbReference type="PANTHER" id="PTHR48448:SF1">
    <property type="entry name" value="MUTL PROTEIN ISOFORM 1"/>
    <property type="match status" value="1"/>
</dbReference>
<evidence type="ECO:0000313" key="2">
    <source>
        <dbReference type="EMBL" id="GAX15722.1"/>
    </source>
</evidence>
<dbReference type="OrthoDB" id="189901at2759"/>
<comment type="caution">
    <text evidence="2">The sequence shown here is derived from an EMBL/GenBank/DDBJ whole genome shotgun (WGS) entry which is preliminary data.</text>
</comment>
<dbReference type="SUPFAM" id="SSF55271">
    <property type="entry name" value="DNA repair protein MutS, domain I"/>
    <property type="match status" value="1"/>
</dbReference>
<dbReference type="PANTHER" id="PTHR48448">
    <property type="entry name" value="MUTL PROTEIN ISOFORM 1"/>
    <property type="match status" value="1"/>
</dbReference>
<dbReference type="InterPro" id="IPR007695">
    <property type="entry name" value="DNA_mismatch_repair_MutS-lik_N"/>
</dbReference>
<proteinExistence type="predicted"/>
<accession>A0A1Z5JPG0</accession>
<dbReference type="Gene3D" id="3.40.50.300">
    <property type="entry name" value="P-loop containing nucleotide triphosphate hydrolases"/>
    <property type="match status" value="1"/>
</dbReference>
<dbReference type="GO" id="GO:0030983">
    <property type="term" value="F:mismatched DNA binding"/>
    <property type="evidence" value="ECO:0007669"/>
    <property type="project" value="InterPro"/>
</dbReference>
<protein>
    <recommendedName>
        <fullName evidence="1">DNA mismatch repair protein MutS-like N-terminal domain-containing protein</fullName>
    </recommendedName>
</protein>
<name>A0A1Z5JPG0_FISSO</name>
<dbReference type="GO" id="GO:0006298">
    <property type="term" value="P:mismatch repair"/>
    <property type="evidence" value="ECO:0007669"/>
    <property type="project" value="InterPro"/>
</dbReference>
<evidence type="ECO:0000313" key="3">
    <source>
        <dbReference type="Proteomes" id="UP000198406"/>
    </source>
</evidence>
<dbReference type="AlphaFoldDB" id="A0A1Z5JPG0"/>
<dbReference type="GO" id="GO:0005524">
    <property type="term" value="F:ATP binding"/>
    <property type="evidence" value="ECO:0007669"/>
    <property type="project" value="InterPro"/>
</dbReference>
<dbReference type="InterPro" id="IPR016151">
    <property type="entry name" value="DNA_mismatch_repair_MutS_N"/>
</dbReference>
<sequence>MKAVWSCIGSGFWFWLAMIRGVGSFRGHCTALARPLQDYARVTSILAHASSTCSSNDDEDELLTIQQRIAHLNGGTKVNLKSPRQVSHAIFGDKRSTEKKVLELAAKGMIAGLDTSRQELARLVLRHRELISTTASIAKVDNFQRRSMSTAAQNNVSDSDAFESGPDTIAENLPLVPIEHKSADPLEQQSPFELAVHNLFNNKKSKVSHHWREPLLQLRRPSSQALVLQLDSGQCPMGFDPLAQPFDPLRGTTDTLEEEATRTTTAGKKGSFLGFCREQKEKYPDCVLLTRCGDFYEAFGIDAIMLVEHCGLNSMAGKARAGCPIRNVQATIDGLTSQGFRVAVYEEGTDTDASSGAGASAGAKSRIKHRFLSQIVSPASPTYLYDLVLSGTADTLAMAAPSRPYVGVLSLASGYTLVEVSTEERSVRVSERLTAEAVACRIAAYPPTDPLMYMPTPAEYAAKRSGYSLPFLPTRRHGEFDSGSRLRMQIIPPLLYPEARPGVTDVERAKDIVLTTLLRATGSRDDSDNQQDNLAISDYTLFESSDTRELEVTYTNPLYVETATQLGLMNDPTMPSLIASLLPHSAPASTRRFLRRLLLNPPPPTVSDSLRNLVRFLKQDFRNSLPPLAVPPLGKMLSLLRAGQASAQVFAELLNVLHGTVTALDTFEREPQALDSLLMLIQYESGLAADASSLRKRCADAIESIENVLSPLHHARSSSSAMTEKADMFSESWDVIPQSFFERNEASWRGRVHEEAVSDAYHAVGECAKKLAEVVAEDFWGSSIQNLSKSEKIRNPVVQDIFNNLIALKEIPKFCSGSDKSRYFHPRDRNGKLLKTRYTTEAVQLALADYIAACDEACSEVASVLVQLSRTLHDGGHLPAIVQASHANLVLSCAYFHACQANRLGWNVAETFEPTREKNSALSLKGVWPYWINKSNAVANSFDLSGIYLLTAPNMSGKSTLMRSTAAVALLTACGLCAPVECGSEIRRPSFLSTSLGGGHLPERELNLLEL</sequence>
<keyword evidence="3" id="KW-1185">Reference proteome</keyword>
<dbReference type="InParanoid" id="A0A1Z5JPG0"/>
<dbReference type="Gene3D" id="3.40.1170.10">
    <property type="entry name" value="DNA repair protein MutS, domain I"/>
    <property type="match status" value="1"/>
</dbReference>
<feature type="domain" description="DNA mismatch repair protein MutS-like N-terminal" evidence="1">
    <location>
        <begin position="277"/>
        <end position="379"/>
    </location>
</feature>
<evidence type="ECO:0000259" key="1">
    <source>
        <dbReference type="Pfam" id="PF01624"/>
    </source>
</evidence>
<reference evidence="2 3" key="1">
    <citation type="journal article" date="2015" name="Plant Cell">
        <title>Oil accumulation by the oleaginous diatom Fistulifera solaris as revealed by the genome and transcriptome.</title>
        <authorList>
            <person name="Tanaka T."/>
            <person name="Maeda Y."/>
            <person name="Veluchamy A."/>
            <person name="Tanaka M."/>
            <person name="Abida H."/>
            <person name="Marechal E."/>
            <person name="Bowler C."/>
            <person name="Muto M."/>
            <person name="Sunaga Y."/>
            <person name="Tanaka M."/>
            <person name="Yoshino T."/>
            <person name="Taniguchi T."/>
            <person name="Fukuda Y."/>
            <person name="Nemoto M."/>
            <person name="Matsumoto M."/>
            <person name="Wong P.S."/>
            <person name="Aburatani S."/>
            <person name="Fujibuchi W."/>
        </authorList>
    </citation>
    <scope>NUCLEOTIDE SEQUENCE [LARGE SCALE GENOMIC DNA]</scope>
    <source>
        <strain evidence="2 3">JPCC DA0580</strain>
    </source>
</reference>
<dbReference type="EMBL" id="BDSP01000095">
    <property type="protein sequence ID" value="GAX15722.1"/>
    <property type="molecule type" value="Genomic_DNA"/>
</dbReference>
<gene>
    <name evidence="2" type="ORF">FisN_3Hh196</name>
</gene>